<dbReference type="Gene3D" id="1.10.3720.10">
    <property type="entry name" value="MetI-like"/>
    <property type="match status" value="1"/>
</dbReference>
<keyword evidence="2 7" id="KW-0813">Transport</keyword>
<proteinExistence type="inferred from homology"/>
<keyword evidence="10" id="KW-1185">Reference proteome</keyword>
<feature type="domain" description="ABC transmembrane type-1" evidence="8">
    <location>
        <begin position="89"/>
        <end position="300"/>
    </location>
</feature>
<dbReference type="EMBL" id="BAABLV010000031">
    <property type="protein sequence ID" value="GAA4901094.1"/>
    <property type="molecule type" value="Genomic_DNA"/>
</dbReference>
<dbReference type="InterPro" id="IPR051393">
    <property type="entry name" value="ABC_transporter_permease"/>
</dbReference>
<feature type="transmembrane region" description="Helical" evidence="7">
    <location>
        <begin position="126"/>
        <end position="146"/>
    </location>
</feature>
<dbReference type="Proteomes" id="UP001501521">
    <property type="component" value="Unassembled WGS sequence"/>
</dbReference>
<dbReference type="PROSITE" id="PS50928">
    <property type="entry name" value="ABC_TM1"/>
    <property type="match status" value="1"/>
</dbReference>
<dbReference type="InterPro" id="IPR000515">
    <property type="entry name" value="MetI-like"/>
</dbReference>
<comment type="similarity">
    <text evidence="7">Belongs to the binding-protein-dependent transport system permease family.</text>
</comment>
<feature type="transmembrane region" description="Helical" evidence="7">
    <location>
        <begin position="93"/>
        <end position="114"/>
    </location>
</feature>
<dbReference type="PANTHER" id="PTHR30193">
    <property type="entry name" value="ABC TRANSPORTER PERMEASE PROTEIN"/>
    <property type="match status" value="1"/>
</dbReference>
<sequence length="312" mass="34262">MVSSAASTEARPAVDVERVGKPGFNQRLLALIHLTPGMAGFFIFIVVPLIASLVISLYNWPLYGEREFVGLQNYVQLLSGADPVFFKVLGNTAIFAIGYTIANLVICTGIAVWLHSLPEWGGFFRILFFIPVVTPMVANALVWRLMLQDNGLVNTLLGGVGITGPSWLGDGNWALVSLVMMSLWQGVGYNIVVLAAGLNNINPSVMEAARIDGTNAWNRFWRVTFPMLSPSLFFASVMTVIGGFKVFTQPYMLTKGGPGDSTNTIVLYLYRAGFSYDRLGFASSMAWILFVIIMLFTALQFLGQKKWVSYDA</sequence>
<feature type="transmembrane region" description="Helical" evidence="7">
    <location>
        <begin position="220"/>
        <end position="244"/>
    </location>
</feature>
<dbReference type="PANTHER" id="PTHR30193:SF37">
    <property type="entry name" value="INNER MEMBRANE ABC TRANSPORTER PERMEASE PROTEIN YCJO"/>
    <property type="match status" value="1"/>
</dbReference>
<reference evidence="10" key="1">
    <citation type="journal article" date="2019" name="Int. J. Syst. Evol. Microbiol.">
        <title>The Global Catalogue of Microorganisms (GCM) 10K type strain sequencing project: providing services to taxonomists for standard genome sequencing and annotation.</title>
        <authorList>
            <consortium name="The Broad Institute Genomics Platform"/>
            <consortium name="The Broad Institute Genome Sequencing Center for Infectious Disease"/>
            <person name="Wu L."/>
            <person name="Ma J."/>
        </authorList>
    </citation>
    <scope>NUCLEOTIDE SEQUENCE [LARGE SCALE GENOMIC DNA]</scope>
    <source>
        <strain evidence="10">JCM 19125</strain>
    </source>
</reference>
<dbReference type="SUPFAM" id="SSF161098">
    <property type="entry name" value="MetI-like"/>
    <property type="match status" value="1"/>
</dbReference>
<evidence type="ECO:0000313" key="10">
    <source>
        <dbReference type="Proteomes" id="UP001501521"/>
    </source>
</evidence>
<keyword evidence="6 7" id="KW-0472">Membrane</keyword>
<evidence type="ECO:0000256" key="5">
    <source>
        <dbReference type="ARBA" id="ARBA00022989"/>
    </source>
</evidence>
<evidence type="ECO:0000256" key="1">
    <source>
        <dbReference type="ARBA" id="ARBA00004651"/>
    </source>
</evidence>
<protein>
    <submittedName>
        <fullName evidence="9">Sugar ABC transporter permease</fullName>
    </submittedName>
</protein>
<evidence type="ECO:0000313" key="9">
    <source>
        <dbReference type="EMBL" id="GAA4901094.1"/>
    </source>
</evidence>
<evidence type="ECO:0000256" key="3">
    <source>
        <dbReference type="ARBA" id="ARBA00022475"/>
    </source>
</evidence>
<feature type="transmembrane region" description="Helical" evidence="7">
    <location>
        <begin position="279"/>
        <end position="302"/>
    </location>
</feature>
<evidence type="ECO:0000256" key="4">
    <source>
        <dbReference type="ARBA" id="ARBA00022692"/>
    </source>
</evidence>
<evidence type="ECO:0000256" key="7">
    <source>
        <dbReference type="RuleBase" id="RU363032"/>
    </source>
</evidence>
<comment type="subcellular location">
    <subcellularLocation>
        <location evidence="1 7">Cell membrane</location>
        <topology evidence="1 7">Multi-pass membrane protein</topology>
    </subcellularLocation>
</comment>
<accession>A0ABP9FG22</accession>
<organism evidence="9 10">
    <name type="scientific">Tessaracoccus lubricantis</name>
    <dbReference type="NCBI Taxonomy" id="545543"/>
    <lineage>
        <taxon>Bacteria</taxon>
        <taxon>Bacillati</taxon>
        <taxon>Actinomycetota</taxon>
        <taxon>Actinomycetes</taxon>
        <taxon>Propionibacteriales</taxon>
        <taxon>Propionibacteriaceae</taxon>
        <taxon>Tessaracoccus</taxon>
    </lineage>
</organism>
<evidence type="ECO:0000259" key="8">
    <source>
        <dbReference type="PROSITE" id="PS50928"/>
    </source>
</evidence>
<dbReference type="CDD" id="cd06261">
    <property type="entry name" value="TM_PBP2"/>
    <property type="match status" value="1"/>
</dbReference>
<dbReference type="InterPro" id="IPR035906">
    <property type="entry name" value="MetI-like_sf"/>
</dbReference>
<comment type="caution">
    <text evidence="9">The sequence shown here is derived from an EMBL/GenBank/DDBJ whole genome shotgun (WGS) entry which is preliminary data.</text>
</comment>
<name>A0ABP9FG22_9ACTN</name>
<evidence type="ECO:0000256" key="2">
    <source>
        <dbReference type="ARBA" id="ARBA00022448"/>
    </source>
</evidence>
<keyword evidence="5 7" id="KW-1133">Transmembrane helix</keyword>
<feature type="transmembrane region" description="Helical" evidence="7">
    <location>
        <begin position="173"/>
        <end position="199"/>
    </location>
</feature>
<gene>
    <name evidence="9" type="ORF">GCM10025789_19680</name>
</gene>
<keyword evidence="4 7" id="KW-0812">Transmembrane</keyword>
<feature type="transmembrane region" description="Helical" evidence="7">
    <location>
        <begin position="28"/>
        <end position="58"/>
    </location>
</feature>
<dbReference type="Pfam" id="PF00528">
    <property type="entry name" value="BPD_transp_1"/>
    <property type="match status" value="1"/>
</dbReference>
<evidence type="ECO:0000256" key="6">
    <source>
        <dbReference type="ARBA" id="ARBA00023136"/>
    </source>
</evidence>
<keyword evidence="3" id="KW-1003">Cell membrane</keyword>